<name>A0A8J8JS18_9BACT</name>
<dbReference type="Proteomes" id="UP000598971">
    <property type="component" value="Unassembled WGS sequence"/>
</dbReference>
<dbReference type="RefSeq" id="WP_171606187.1">
    <property type="nucleotide sequence ID" value="NZ_WHPF01000002.1"/>
</dbReference>
<comment type="caution">
    <text evidence="1">The sequence shown here is derived from an EMBL/GenBank/DDBJ whole genome shotgun (WGS) entry which is preliminary data.</text>
</comment>
<evidence type="ECO:0000313" key="2">
    <source>
        <dbReference type="Proteomes" id="UP000598971"/>
    </source>
</evidence>
<reference evidence="1" key="1">
    <citation type="submission" date="2019-10" db="EMBL/GenBank/DDBJ databases">
        <title>Draft genome sequence of Panacibacter sp. KCS-6.</title>
        <authorList>
            <person name="Yim K.J."/>
        </authorList>
    </citation>
    <scope>NUCLEOTIDE SEQUENCE</scope>
    <source>
        <strain evidence="1">KCS-6</strain>
    </source>
</reference>
<dbReference type="EMBL" id="WHPF01000002">
    <property type="protein sequence ID" value="NNV54258.1"/>
    <property type="molecule type" value="Genomic_DNA"/>
</dbReference>
<accession>A0A8J8JS18</accession>
<keyword evidence="2" id="KW-1185">Reference proteome</keyword>
<proteinExistence type="predicted"/>
<gene>
    <name evidence="1" type="ORF">GD597_02220</name>
</gene>
<protein>
    <submittedName>
        <fullName evidence="1">Uncharacterized protein</fullName>
    </submittedName>
</protein>
<dbReference type="AlphaFoldDB" id="A0A8J8JS18"/>
<sequence>MSKNPPIRNYNFTDADLKQRVDSLILSITRDITDFNKRGVITATLDALAAKNEAFDNLPTDEELLGQKTTATENKDAAATVLKAQIRSIRGMADDKFNGKGIYRSFGFEGMDEMTDNDLHRLGKRVFRVGTAQQAAMQANGLTAEVLNALKDATATFDNLIDVQDDAIKTRDIAAETRINAGNELFAEFSRLCNIGKSLYQDTDEAKYNDYVIDSSPATPPTPPPPTN</sequence>
<organism evidence="1 2">
    <name type="scientific">Limnovirga soli</name>
    <dbReference type="NCBI Taxonomy" id="2656915"/>
    <lineage>
        <taxon>Bacteria</taxon>
        <taxon>Pseudomonadati</taxon>
        <taxon>Bacteroidota</taxon>
        <taxon>Chitinophagia</taxon>
        <taxon>Chitinophagales</taxon>
        <taxon>Chitinophagaceae</taxon>
        <taxon>Limnovirga</taxon>
    </lineage>
</organism>
<evidence type="ECO:0000313" key="1">
    <source>
        <dbReference type="EMBL" id="NNV54258.1"/>
    </source>
</evidence>